<dbReference type="GO" id="GO:0004857">
    <property type="term" value="F:enzyme inhibitor activity"/>
    <property type="evidence" value="ECO:0007669"/>
    <property type="project" value="InterPro"/>
</dbReference>
<dbReference type="InterPro" id="IPR052421">
    <property type="entry name" value="PCW_Enzyme_Inhibitor"/>
</dbReference>
<dbReference type="SUPFAM" id="SSF101148">
    <property type="entry name" value="Plant invertase/pectin methylesterase inhibitor"/>
    <property type="match status" value="1"/>
</dbReference>
<dbReference type="InterPro" id="IPR006501">
    <property type="entry name" value="Pectinesterase_inhib_dom"/>
</dbReference>
<dbReference type="PANTHER" id="PTHR36710">
    <property type="entry name" value="PECTINESTERASE INHIBITOR-LIKE"/>
    <property type="match status" value="1"/>
</dbReference>
<dbReference type="AlphaFoldDB" id="A0AA88AL07"/>
<keyword evidence="6" id="KW-1185">Reference proteome</keyword>
<evidence type="ECO:0000313" key="5">
    <source>
        <dbReference type="EMBL" id="GMN55112.1"/>
    </source>
</evidence>
<comment type="caution">
    <text evidence="5">The sequence shown here is derived from an EMBL/GenBank/DDBJ whole genome shotgun (WGS) entry which is preliminary data.</text>
</comment>
<dbReference type="NCBIfam" id="TIGR01614">
    <property type="entry name" value="PME_inhib"/>
    <property type="match status" value="1"/>
</dbReference>
<dbReference type="EMBL" id="BTGU01000055">
    <property type="protein sequence ID" value="GMN55112.1"/>
    <property type="molecule type" value="Genomic_DNA"/>
</dbReference>
<gene>
    <name evidence="5" type="ORF">TIFTF001_024228</name>
</gene>
<feature type="domain" description="Pectinesterase inhibitor" evidence="4">
    <location>
        <begin position="5"/>
        <end position="95"/>
    </location>
</feature>
<reference evidence="5" key="1">
    <citation type="submission" date="2023-07" db="EMBL/GenBank/DDBJ databases">
        <title>draft genome sequence of fig (Ficus carica).</title>
        <authorList>
            <person name="Takahashi T."/>
            <person name="Nishimura K."/>
        </authorList>
    </citation>
    <scope>NUCLEOTIDE SEQUENCE</scope>
</reference>
<dbReference type="Pfam" id="PF04043">
    <property type="entry name" value="PMEI"/>
    <property type="match status" value="1"/>
</dbReference>
<evidence type="ECO:0000256" key="3">
    <source>
        <dbReference type="ARBA" id="ARBA00038471"/>
    </source>
</evidence>
<dbReference type="Proteomes" id="UP001187192">
    <property type="component" value="Unassembled WGS sequence"/>
</dbReference>
<proteinExistence type="inferred from homology"/>
<accession>A0AA88AL07</accession>
<dbReference type="PANTHER" id="PTHR36710:SF13">
    <property type="entry name" value="PUTATIVE-RELATED"/>
    <property type="match status" value="1"/>
</dbReference>
<evidence type="ECO:0000313" key="6">
    <source>
        <dbReference type="Proteomes" id="UP001187192"/>
    </source>
</evidence>
<evidence type="ECO:0000259" key="4">
    <source>
        <dbReference type="Pfam" id="PF04043"/>
    </source>
</evidence>
<protein>
    <recommendedName>
        <fullName evidence="4">Pectinesterase inhibitor domain-containing protein</fullName>
    </recommendedName>
</protein>
<evidence type="ECO:0000256" key="2">
    <source>
        <dbReference type="ARBA" id="ARBA00023157"/>
    </source>
</evidence>
<keyword evidence="1" id="KW-0732">Signal</keyword>
<evidence type="ECO:0000256" key="1">
    <source>
        <dbReference type="ARBA" id="ARBA00022729"/>
    </source>
</evidence>
<comment type="similarity">
    <text evidence="3">Belongs to the PMEI family.</text>
</comment>
<keyword evidence="2" id="KW-1015">Disulfide bond</keyword>
<dbReference type="Gene3D" id="1.20.140.40">
    <property type="entry name" value="Invertase/pectin methylesterase inhibitor family protein"/>
    <property type="match status" value="1"/>
</dbReference>
<organism evidence="5 6">
    <name type="scientific">Ficus carica</name>
    <name type="common">Common fig</name>
    <dbReference type="NCBI Taxonomy" id="3494"/>
    <lineage>
        <taxon>Eukaryota</taxon>
        <taxon>Viridiplantae</taxon>
        <taxon>Streptophyta</taxon>
        <taxon>Embryophyta</taxon>
        <taxon>Tracheophyta</taxon>
        <taxon>Spermatophyta</taxon>
        <taxon>Magnoliopsida</taxon>
        <taxon>eudicotyledons</taxon>
        <taxon>Gunneridae</taxon>
        <taxon>Pentapetalae</taxon>
        <taxon>rosids</taxon>
        <taxon>fabids</taxon>
        <taxon>Rosales</taxon>
        <taxon>Moraceae</taxon>
        <taxon>Ficeae</taxon>
        <taxon>Ficus</taxon>
    </lineage>
</organism>
<name>A0AA88AL07_FICCA</name>
<dbReference type="InterPro" id="IPR035513">
    <property type="entry name" value="Invertase/methylesterase_inhib"/>
</dbReference>
<sequence>MDENKFIEEMCMRTPNHDLCTSILRLDPRSKDADGLGLTRIVVGVVEAKAEETLNHINDLIKGSEEQKQALTSCADYYNKIIYNDVPKAIQGLNTVAYWLTGGNLLEYSSTNDELLGKRKHSVK</sequence>